<keyword evidence="6 10" id="KW-0407">Ion channel</keyword>
<feature type="transmembrane region" description="Helical" evidence="10">
    <location>
        <begin position="89"/>
        <end position="113"/>
    </location>
</feature>
<evidence type="ECO:0000256" key="1">
    <source>
        <dbReference type="ARBA" id="ARBA00004651"/>
    </source>
</evidence>
<dbReference type="PANTHER" id="PTHR28259">
    <property type="entry name" value="FLUORIDE EXPORT PROTEIN 1-RELATED"/>
    <property type="match status" value="1"/>
</dbReference>
<dbReference type="STRING" id="481719.LASUN_01440"/>
<evidence type="ECO:0000256" key="3">
    <source>
        <dbReference type="ARBA" id="ARBA00022692"/>
    </source>
</evidence>
<proteinExistence type="inferred from homology"/>
<keyword evidence="3 10" id="KW-0812">Transmembrane</keyword>
<comment type="function">
    <text evidence="9 10">Fluoride-specific ion channel. Important for reducing fluoride concentration in the cell, thus reducing its toxicity.</text>
</comment>
<feature type="binding site" evidence="10">
    <location>
        <position position="68"/>
    </location>
    <ligand>
        <name>Na(+)</name>
        <dbReference type="ChEBI" id="CHEBI:29101"/>
        <note>structural</note>
    </ligand>
</feature>
<evidence type="ECO:0000256" key="7">
    <source>
        <dbReference type="ARBA" id="ARBA00035120"/>
    </source>
</evidence>
<gene>
    <name evidence="11" type="primary">crcB_2</name>
    <name evidence="10" type="synonym">crcB</name>
    <name evidence="10" type="synonym">fluC</name>
    <name evidence="11" type="ORF">LASUN_01440</name>
</gene>
<feature type="transmembrane region" description="Helical" evidence="10">
    <location>
        <begin position="33"/>
        <end position="51"/>
    </location>
</feature>
<keyword evidence="10" id="KW-0406">Ion transport</keyword>
<keyword evidence="4 10" id="KW-1133">Transmembrane helix</keyword>
<feature type="binding site" evidence="10">
    <location>
        <position position="71"/>
    </location>
    <ligand>
        <name>Na(+)</name>
        <dbReference type="ChEBI" id="CHEBI:29101"/>
        <note>structural</note>
    </ligand>
</feature>
<evidence type="ECO:0000313" key="12">
    <source>
        <dbReference type="Proteomes" id="UP000177010"/>
    </source>
</evidence>
<evidence type="ECO:0000256" key="4">
    <source>
        <dbReference type="ARBA" id="ARBA00022989"/>
    </source>
</evidence>
<comment type="catalytic activity">
    <reaction evidence="8">
        <text>fluoride(in) = fluoride(out)</text>
        <dbReference type="Rhea" id="RHEA:76159"/>
        <dbReference type="ChEBI" id="CHEBI:17051"/>
    </reaction>
    <physiologicalReaction direction="left-to-right" evidence="8">
        <dbReference type="Rhea" id="RHEA:76160"/>
    </physiologicalReaction>
</comment>
<dbReference type="AlphaFoldDB" id="A0A1E7XJ67"/>
<dbReference type="EMBL" id="MIQE01000002">
    <property type="protein sequence ID" value="OFA13145.1"/>
    <property type="molecule type" value="Genomic_DNA"/>
</dbReference>
<feature type="transmembrane region" description="Helical" evidence="10">
    <location>
        <begin position="58"/>
        <end position="77"/>
    </location>
</feature>
<dbReference type="RefSeq" id="WP_070366923.1">
    <property type="nucleotide sequence ID" value="NZ_JAZHVW010000006.1"/>
</dbReference>
<dbReference type="PANTHER" id="PTHR28259:SF1">
    <property type="entry name" value="FLUORIDE EXPORT PROTEIN 1-RELATED"/>
    <property type="match status" value="1"/>
</dbReference>
<accession>A0A1E7XJ67</accession>
<keyword evidence="10" id="KW-0813">Transport</keyword>
<sequence>MEIMWVALGAGFGAVCRYEITVLGKRVSPVLPYATLLINVVGALLAGFLTGMQVQGSLALLLLTGVCGGFTTFSTFSTDTFVLIRNKRYLVAGLYWCGTVILGIAAVVLGLWLGTLV</sequence>
<evidence type="ECO:0000256" key="2">
    <source>
        <dbReference type="ARBA" id="ARBA00022475"/>
    </source>
</evidence>
<reference evidence="11 12" key="1">
    <citation type="submission" date="2016-09" db="EMBL/GenBank/DDBJ databases">
        <title>Genome Sequence of Lactobacillus sunkii Strain CG01.</title>
        <authorList>
            <person name="Poehlein A."/>
            <person name="Gabris C."/>
            <person name="Bengelsdorf F.R."/>
            <person name="Duerre P."/>
            <person name="Daniel R."/>
        </authorList>
    </citation>
    <scope>NUCLEOTIDE SEQUENCE [LARGE SCALE GENOMIC DNA]</scope>
    <source>
        <strain evidence="11 12">CG_D</strain>
    </source>
</reference>
<name>A0A1E7XJ67_9LACO</name>
<keyword evidence="5 10" id="KW-0472">Membrane</keyword>
<evidence type="ECO:0000256" key="6">
    <source>
        <dbReference type="ARBA" id="ARBA00023303"/>
    </source>
</evidence>
<keyword evidence="10" id="KW-0479">Metal-binding</keyword>
<dbReference type="NCBIfam" id="TIGR00494">
    <property type="entry name" value="crcB"/>
    <property type="match status" value="1"/>
</dbReference>
<dbReference type="GO" id="GO:0046872">
    <property type="term" value="F:metal ion binding"/>
    <property type="evidence" value="ECO:0007669"/>
    <property type="project" value="UniProtKB-KW"/>
</dbReference>
<organism evidence="11 12">
    <name type="scientific">Lentilactobacillus sunkii</name>
    <dbReference type="NCBI Taxonomy" id="481719"/>
    <lineage>
        <taxon>Bacteria</taxon>
        <taxon>Bacillati</taxon>
        <taxon>Bacillota</taxon>
        <taxon>Bacilli</taxon>
        <taxon>Lactobacillales</taxon>
        <taxon>Lactobacillaceae</taxon>
        <taxon>Lentilactobacillus</taxon>
    </lineage>
</organism>
<dbReference type="Pfam" id="PF02537">
    <property type="entry name" value="CRCB"/>
    <property type="match status" value="1"/>
</dbReference>
<dbReference type="Proteomes" id="UP000177010">
    <property type="component" value="Unassembled WGS sequence"/>
</dbReference>
<dbReference type="HAMAP" id="MF_00454">
    <property type="entry name" value="FluC"/>
    <property type="match status" value="1"/>
</dbReference>
<keyword evidence="2 10" id="KW-1003">Cell membrane</keyword>
<comment type="activity regulation">
    <text evidence="10">Na(+) is not transported, but it plays an essential structural role and its presence is essential for fluoride channel function.</text>
</comment>
<comment type="caution">
    <text evidence="11">The sequence shown here is derived from an EMBL/GenBank/DDBJ whole genome shotgun (WGS) entry which is preliminary data.</text>
</comment>
<evidence type="ECO:0000256" key="8">
    <source>
        <dbReference type="ARBA" id="ARBA00035585"/>
    </source>
</evidence>
<comment type="similarity">
    <text evidence="7 10">Belongs to the fluoride channel Fluc/FEX (TC 1.A.43) family.</text>
</comment>
<protein>
    <recommendedName>
        <fullName evidence="10">Fluoride-specific ion channel FluC</fullName>
    </recommendedName>
</protein>
<evidence type="ECO:0000256" key="9">
    <source>
        <dbReference type="ARBA" id="ARBA00049940"/>
    </source>
</evidence>
<dbReference type="GO" id="GO:0062054">
    <property type="term" value="F:fluoride channel activity"/>
    <property type="evidence" value="ECO:0007669"/>
    <property type="project" value="UniProtKB-UniRule"/>
</dbReference>
<keyword evidence="10" id="KW-0915">Sodium</keyword>
<dbReference type="InterPro" id="IPR003691">
    <property type="entry name" value="FluC"/>
</dbReference>
<evidence type="ECO:0000256" key="10">
    <source>
        <dbReference type="HAMAP-Rule" id="MF_00454"/>
    </source>
</evidence>
<evidence type="ECO:0000313" key="11">
    <source>
        <dbReference type="EMBL" id="OFA13145.1"/>
    </source>
</evidence>
<comment type="subcellular location">
    <subcellularLocation>
        <location evidence="1 10">Cell membrane</location>
        <topology evidence="1 10">Multi-pass membrane protein</topology>
    </subcellularLocation>
</comment>
<dbReference type="GO" id="GO:0005886">
    <property type="term" value="C:plasma membrane"/>
    <property type="evidence" value="ECO:0007669"/>
    <property type="project" value="UniProtKB-SubCell"/>
</dbReference>
<dbReference type="GO" id="GO:0140114">
    <property type="term" value="P:cellular detoxification of fluoride"/>
    <property type="evidence" value="ECO:0007669"/>
    <property type="project" value="UniProtKB-UniRule"/>
</dbReference>
<evidence type="ECO:0000256" key="5">
    <source>
        <dbReference type="ARBA" id="ARBA00023136"/>
    </source>
</evidence>